<feature type="domain" description="Thioredoxin" evidence="7">
    <location>
        <begin position="20"/>
        <end position="177"/>
    </location>
</feature>
<dbReference type="Proteomes" id="UP000249123">
    <property type="component" value="Unassembled WGS sequence"/>
</dbReference>
<reference evidence="8 9" key="1">
    <citation type="submission" date="2013-04" db="EMBL/GenBank/DDBJ databases">
        <title>Hyphomonas sp. T24B3 Genome Sequencing.</title>
        <authorList>
            <person name="Lai Q."/>
            <person name="Shao Z."/>
        </authorList>
    </citation>
    <scope>NUCLEOTIDE SEQUENCE [LARGE SCALE GENOMIC DNA]</scope>
    <source>
        <strain evidence="8 9">T24B3</strain>
    </source>
</reference>
<proteinExistence type="inferred from homology"/>
<dbReference type="PANTHER" id="PTHR10430">
    <property type="entry name" value="PEROXIREDOXIN"/>
    <property type="match status" value="1"/>
</dbReference>
<dbReference type="FunFam" id="3.40.30.10:FF:000020">
    <property type="entry name" value="Peroxiredoxin"/>
    <property type="match status" value="1"/>
</dbReference>
<comment type="similarity">
    <text evidence="6">Belongs to the peroxiredoxin family. Prx5 subfamily.</text>
</comment>
<dbReference type="GO" id="GO:0045454">
    <property type="term" value="P:cell redox homeostasis"/>
    <property type="evidence" value="ECO:0007669"/>
    <property type="project" value="TreeGrafter"/>
</dbReference>
<dbReference type="Pfam" id="PF08534">
    <property type="entry name" value="Redoxin"/>
    <property type="match status" value="1"/>
</dbReference>
<dbReference type="GO" id="GO:0008379">
    <property type="term" value="F:thioredoxin peroxidase activity"/>
    <property type="evidence" value="ECO:0007669"/>
    <property type="project" value="InterPro"/>
</dbReference>
<dbReference type="Gene3D" id="3.40.30.10">
    <property type="entry name" value="Glutaredoxin"/>
    <property type="match status" value="1"/>
</dbReference>
<keyword evidence="4 6" id="KW-0676">Redox-active center</keyword>
<feature type="active site" description="Cysteine sulfenic acid (-SOH) intermediate" evidence="5">
    <location>
        <position position="66"/>
    </location>
</feature>
<keyword evidence="1 6" id="KW-0575">Peroxidase</keyword>
<evidence type="ECO:0000256" key="1">
    <source>
        <dbReference type="ARBA" id="ARBA00022559"/>
    </source>
</evidence>
<dbReference type="EC" id="1.11.1.27" evidence="6"/>
<dbReference type="EMBL" id="AWFB01000010">
    <property type="protein sequence ID" value="RAN34599.1"/>
    <property type="molecule type" value="Genomic_DNA"/>
</dbReference>
<dbReference type="PANTHER" id="PTHR10430:SF16">
    <property type="entry name" value="PEROXIREDOXIN-5, MITOCHONDRIAL"/>
    <property type="match status" value="1"/>
</dbReference>
<keyword evidence="2 6" id="KW-0049">Antioxidant</keyword>
<dbReference type="GO" id="GO:0005737">
    <property type="term" value="C:cytoplasm"/>
    <property type="evidence" value="ECO:0007669"/>
    <property type="project" value="TreeGrafter"/>
</dbReference>
<dbReference type="SUPFAM" id="SSF52833">
    <property type="entry name" value="Thioredoxin-like"/>
    <property type="match status" value="1"/>
</dbReference>
<dbReference type="InterPro" id="IPR036249">
    <property type="entry name" value="Thioredoxin-like_sf"/>
</dbReference>
<comment type="catalytic activity">
    <reaction evidence="6">
        <text>a hydroperoxide + 2 glutathione = an alcohol + glutathione disulfide + H2O</text>
        <dbReference type="Rhea" id="RHEA:62632"/>
        <dbReference type="ChEBI" id="CHEBI:15377"/>
        <dbReference type="ChEBI" id="CHEBI:30879"/>
        <dbReference type="ChEBI" id="CHEBI:35924"/>
        <dbReference type="ChEBI" id="CHEBI:57925"/>
        <dbReference type="ChEBI" id="CHEBI:58297"/>
        <dbReference type="EC" id="1.11.1.27"/>
    </reaction>
</comment>
<evidence type="ECO:0000256" key="2">
    <source>
        <dbReference type="ARBA" id="ARBA00022862"/>
    </source>
</evidence>
<keyword evidence="9" id="KW-1185">Reference proteome</keyword>
<evidence type="ECO:0000259" key="7">
    <source>
        <dbReference type="PROSITE" id="PS51352"/>
    </source>
</evidence>
<evidence type="ECO:0000256" key="5">
    <source>
        <dbReference type="PIRSR" id="PIRSR637944-1"/>
    </source>
</evidence>
<dbReference type="InterPro" id="IPR013766">
    <property type="entry name" value="Thioredoxin_domain"/>
</dbReference>
<sequence length="177" mass="18797">MSVEDLSQLHDDQGEKDMSIKVGDKLPEATFMEMTADGPQPRTTADVFGGKTVALFAVPGAYTPTCSARHLPGFVDKAGDLKAKGVDEIVCTSVNDVFVMGAWGKDADANESVRMLADGNGAFAKAVGLEMDATGFGMGQRSQRYSMIVKDGVVSELNVEDGGEFKVSSVDYMLSQL</sequence>
<dbReference type="CDD" id="cd03013">
    <property type="entry name" value="PRX5_like"/>
    <property type="match status" value="1"/>
</dbReference>
<evidence type="ECO:0000313" key="9">
    <source>
        <dbReference type="Proteomes" id="UP000249123"/>
    </source>
</evidence>
<evidence type="ECO:0000256" key="6">
    <source>
        <dbReference type="RuleBase" id="RU366011"/>
    </source>
</evidence>
<dbReference type="InterPro" id="IPR037944">
    <property type="entry name" value="PRX5-like"/>
</dbReference>
<comment type="function">
    <text evidence="6">Thiol-specific peroxidase that catalyzes the reduction of hydrogen peroxide and organic hydroperoxides to water and alcohols, respectively. Plays a role in cell protection against oxidative stress by detoxifying peroxides.</text>
</comment>
<name>A0A8B2PSM6_9PROT</name>
<evidence type="ECO:0000256" key="4">
    <source>
        <dbReference type="ARBA" id="ARBA00023284"/>
    </source>
</evidence>
<evidence type="ECO:0000313" key="8">
    <source>
        <dbReference type="EMBL" id="RAN34599.1"/>
    </source>
</evidence>
<dbReference type="InterPro" id="IPR013740">
    <property type="entry name" value="Redoxin"/>
</dbReference>
<gene>
    <name evidence="8" type="ORF">HY3_10675</name>
</gene>
<keyword evidence="3 6" id="KW-0560">Oxidoreductase</keyword>
<evidence type="ECO:0000256" key="3">
    <source>
        <dbReference type="ARBA" id="ARBA00023002"/>
    </source>
</evidence>
<organism evidence="8 9">
    <name type="scientific">Hyphomonas pacifica</name>
    <dbReference type="NCBI Taxonomy" id="1280941"/>
    <lineage>
        <taxon>Bacteria</taxon>
        <taxon>Pseudomonadati</taxon>
        <taxon>Pseudomonadota</taxon>
        <taxon>Alphaproteobacteria</taxon>
        <taxon>Hyphomonadales</taxon>
        <taxon>Hyphomonadaceae</taxon>
        <taxon>Hyphomonas</taxon>
    </lineage>
</organism>
<dbReference type="GO" id="GO:0042744">
    <property type="term" value="P:hydrogen peroxide catabolic process"/>
    <property type="evidence" value="ECO:0007669"/>
    <property type="project" value="TreeGrafter"/>
</dbReference>
<protein>
    <recommendedName>
        <fullName evidence="6">Glutathione-dependent peroxiredoxin</fullName>
        <ecNumber evidence="6">1.11.1.27</ecNumber>
    </recommendedName>
</protein>
<dbReference type="GO" id="GO:0034599">
    <property type="term" value="P:cellular response to oxidative stress"/>
    <property type="evidence" value="ECO:0007669"/>
    <property type="project" value="InterPro"/>
</dbReference>
<dbReference type="PROSITE" id="PS51352">
    <property type="entry name" value="THIOREDOXIN_2"/>
    <property type="match status" value="1"/>
</dbReference>
<comment type="caution">
    <text evidence="8">The sequence shown here is derived from an EMBL/GenBank/DDBJ whole genome shotgun (WGS) entry which is preliminary data.</text>
</comment>
<accession>A0A8B2PSM6</accession>
<dbReference type="AlphaFoldDB" id="A0A8B2PSM6"/>